<proteinExistence type="predicted"/>
<dbReference type="GO" id="GO:0016853">
    <property type="term" value="F:isomerase activity"/>
    <property type="evidence" value="ECO:0007669"/>
    <property type="project" value="UniProtKB-KW"/>
</dbReference>
<dbReference type="Proteomes" id="UP000275777">
    <property type="component" value="Chromosome"/>
</dbReference>
<reference evidence="1 2" key="1">
    <citation type="submission" date="2018-12" db="EMBL/GenBank/DDBJ databases">
        <authorList>
            <consortium name="Pathogen Informatics"/>
        </authorList>
    </citation>
    <scope>NUCLEOTIDE SEQUENCE [LARGE SCALE GENOMIC DNA]</scope>
    <source>
        <strain evidence="1 2">NCTC9695</strain>
    </source>
</reference>
<dbReference type="EMBL" id="LR134182">
    <property type="protein sequence ID" value="VEB43329.1"/>
    <property type="molecule type" value="Genomic_DNA"/>
</dbReference>
<name>A0A3S4LL60_CHRVL</name>
<sequence length="40" mass="4100">MERLGAFATPAIYYRAADGSLQKAQGAPGAAALPKILGPR</sequence>
<dbReference type="AlphaFoldDB" id="A0A3S4LL60"/>
<protein>
    <submittedName>
        <fullName evidence="1">Disulfide isomerase/thiol-disulfide oxidase</fullName>
    </submittedName>
</protein>
<gene>
    <name evidence="1" type="ORF">NCTC9695_03785</name>
</gene>
<keyword evidence="1" id="KW-0413">Isomerase</keyword>
<evidence type="ECO:0000313" key="1">
    <source>
        <dbReference type="EMBL" id="VEB43329.1"/>
    </source>
</evidence>
<organism evidence="1 2">
    <name type="scientific">Chromobacterium violaceum</name>
    <dbReference type="NCBI Taxonomy" id="536"/>
    <lineage>
        <taxon>Bacteria</taxon>
        <taxon>Pseudomonadati</taxon>
        <taxon>Pseudomonadota</taxon>
        <taxon>Betaproteobacteria</taxon>
        <taxon>Neisseriales</taxon>
        <taxon>Chromobacteriaceae</taxon>
        <taxon>Chromobacterium</taxon>
    </lineage>
</organism>
<evidence type="ECO:0000313" key="2">
    <source>
        <dbReference type="Proteomes" id="UP000275777"/>
    </source>
</evidence>
<accession>A0A3S4LL60</accession>